<dbReference type="Ensembl" id="ENSECRT00000022373.1">
    <property type="protein sequence ID" value="ENSECRP00000021902.1"/>
    <property type="gene ID" value="ENSECRG00000014807.1"/>
</dbReference>
<keyword evidence="2" id="KW-0547">Nucleotide-binding</keyword>
<protein>
    <recommendedName>
        <fullName evidence="6">AIG1-type G domain-containing protein</fullName>
    </recommendedName>
</protein>
<reference evidence="7" key="3">
    <citation type="submission" date="2025-09" db="UniProtKB">
        <authorList>
            <consortium name="Ensembl"/>
        </authorList>
    </citation>
    <scope>IDENTIFICATION</scope>
</reference>
<reference evidence="7" key="2">
    <citation type="submission" date="2025-08" db="UniProtKB">
        <authorList>
            <consortium name="Ensembl"/>
        </authorList>
    </citation>
    <scope>IDENTIFICATION</scope>
</reference>
<keyword evidence="5" id="KW-0472">Membrane</keyword>
<keyword evidence="4" id="KW-0175">Coiled coil</keyword>
<dbReference type="AlphaFoldDB" id="A0A8C4SUZ4"/>
<dbReference type="Pfam" id="PF04548">
    <property type="entry name" value="AIG1"/>
    <property type="match status" value="1"/>
</dbReference>
<reference evidence="7" key="1">
    <citation type="submission" date="2021-06" db="EMBL/GenBank/DDBJ databases">
        <authorList>
            <consortium name="Wellcome Sanger Institute Data Sharing"/>
        </authorList>
    </citation>
    <scope>NUCLEOTIDE SEQUENCE [LARGE SCALE GENOMIC DNA]</scope>
</reference>
<dbReference type="InterPro" id="IPR027417">
    <property type="entry name" value="P-loop_NTPase"/>
</dbReference>
<dbReference type="PROSITE" id="PS51720">
    <property type="entry name" value="G_AIG1"/>
    <property type="match status" value="1"/>
</dbReference>
<dbReference type="Gene3D" id="3.40.50.300">
    <property type="entry name" value="P-loop containing nucleotide triphosphate hydrolases"/>
    <property type="match status" value="1"/>
</dbReference>
<dbReference type="GO" id="GO:0005525">
    <property type="term" value="F:GTP binding"/>
    <property type="evidence" value="ECO:0007669"/>
    <property type="project" value="UniProtKB-KW"/>
</dbReference>
<name>A0A8C4SUZ4_ERPCA</name>
<dbReference type="InterPro" id="IPR045058">
    <property type="entry name" value="GIMA/IAN/Toc"/>
</dbReference>
<evidence type="ECO:0000256" key="1">
    <source>
        <dbReference type="ARBA" id="ARBA00008535"/>
    </source>
</evidence>
<dbReference type="Proteomes" id="UP000694620">
    <property type="component" value="Chromosome 12"/>
</dbReference>
<dbReference type="PANTHER" id="PTHR10903">
    <property type="entry name" value="GTPASE, IMAP FAMILY MEMBER-RELATED"/>
    <property type="match status" value="1"/>
</dbReference>
<dbReference type="FunFam" id="3.40.50.300:FF:000366">
    <property type="entry name" value="GTPase, IMAP family member 2"/>
    <property type="match status" value="1"/>
</dbReference>
<evidence type="ECO:0000256" key="3">
    <source>
        <dbReference type="ARBA" id="ARBA00023134"/>
    </source>
</evidence>
<evidence type="ECO:0000256" key="4">
    <source>
        <dbReference type="SAM" id="Coils"/>
    </source>
</evidence>
<keyword evidence="5" id="KW-0812">Transmembrane</keyword>
<evidence type="ECO:0000256" key="5">
    <source>
        <dbReference type="SAM" id="Phobius"/>
    </source>
</evidence>
<feature type="transmembrane region" description="Helical" evidence="5">
    <location>
        <begin position="327"/>
        <end position="352"/>
    </location>
</feature>
<comment type="similarity">
    <text evidence="1">Belongs to the TRAFAC class TrmE-Era-EngA-EngB-Septin-like GTPase superfamily. AIG1/Toc34/Toc159-like paraseptin GTPase family. IAN subfamily.</text>
</comment>
<evidence type="ECO:0000313" key="7">
    <source>
        <dbReference type="Ensembl" id="ENSECRP00000021902.1"/>
    </source>
</evidence>
<feature type="coiled-coil region" evidence="4">
    <location>
        <begin position="213"/>
        <end position="266"/>
    </location>
</feature>
<dbReference type="PANTHER" id="PTHR10903:SF170">
    <property type="entry name" value="GTPASE IMAP FAMILY MEMBER 7"/>
    <property type="match status" value="1"/>
</dbReference>
<keyword evidence="8" id="KW-1185">Reference proteome</keyword>
<feature type="transmembrane region" description="Helical" evidence="5">
    <location>
        <begin position="372"/>
        <end position="395"/>
    </location>
</feature>
<accession>A0A8C4SUZ4</accession>
<dbReference type="InterPro" id="IPR006703">
    <property type="entry name" value="G_AIG1"/>
</dbReference>
<evidence type="ECO:0000313" key="8">
    <source>
        <dbReference type="Proteomes" id="UP000694620"/>
    </source>
</evidence>
<evidence type="ECO:0000259" key="6">
    <source>
        <dbReference type="PROSITE" id="PS51720"/>
    </source>
</evidence>
<dbReference type="GeneTree" id="ENSGT01140000282522"/>
<dbReference type="SUPFAM" id="SSF52540">
    <property type="entry name" value="P-loop containing nucleoside triphosphate hydrolases"/>
    <property type="match status" value="1"/>
</dbReference>
<keyword evidence="5" id="KW-1133">Transmembrane helix</keyword>
<proteinExistence type="inferred from homology"/>
<organism evidence="7 8">
    <name type="scientific">Erpetoichthys calabaricus</name>
    <name type="common">Rope fish</name>
    <name type="synonym">Calamoichthys calabaricus</name>
    <dbReference type="NCBI Taxonomy" id="27687"/>
    <lineage>
        <taxon>Eukaryota</taxon>
        <taxon>Metazoa</taxon>
        <taxon>Chordata</taxon>
        <taxon>Craniata</taxon>
        <taxon>Vertebrata</taxon>
        <taxon>Euteleostomi</taxon>
        <taxon>Actinopterygii</taxon>
        <taxon>Polypteriformes</taxon>
        <taxon>Polypteridae</taxon>
        <taxon>Erpetoichthys</taxon>
    </lineage>
</organism>
<dbReference type="CDD" id="cd01852">
    <property type="entry name" value="AIG1"/>
    <property type="match status" value="1"/>
</dbReference>
<sequence>MAEERTGDAEVPSMVQPSELRLVLLGKTGAGKSASGNTILGRKEFHSTLSSRSITKECIKGTATVDGRNVTVVDTPGFFDTELTEEEMRRETVRCMTLCSPGPHVFLVVIPVRRFTQEEKAAVQMVQELLPESFRHYSLVLFTRQDHLEKNKSIEQFITENEHLKELVQKCGNRTHSFNNKNTADSTQVTELLKKIDKMVTANGGQCYTNDLYRKVEEEIQRTQEELLVKGNEQLHKDQEDIKREEENLRQRKRALKEEKEKYTSKSGKSLGDEWQKLQLCTSALDQETKALLGKTDCLNKKTDDWKKLTRAEAEKSTSCLTKILNLVAAVPAGLLLGAMMGAAAAALLVLLGLVKIPGSTIIMKEMSNKGVVVLGGVIGTGAALGGVTGAVVGVKAALDAEGPGEAVKATCAKLSNIAIEGREKLVEGANRIMGQKGSKMAIDKW</sequence>
<keyword evidence="3" id="KW-0342">GTP-binding</keyword>
<feature type="domain" description="AIG1-type G" evidence="6">
    <location>
        <begin position="17"/>
        <end position="217"/>
    </location>
</feature>
<evidence type="ECO:0000256" key="2">
    <source>
        <dbReference type="ARBA" id="ARBA00022741"/>
    </source>
</evidence>